<protein>
    <submittedName>
        <fullName evidence="5">Restriction endonuclease subunit S</fullName>
    </submittedName>
</protein>
<keyword evidence="3" id="KW-0238">DNA-binding</keyword>
<dbReference type="RefSeq" id="WP_081257977.1">
    <property type="nucleotide sequence ID" value="NZ_JAAZUC010000110.1"/>
</dbReference>
<dbReference type="PANTHER" id="PTHR30408">
    <property type="entry name" value="TYPE-1 RESTRICTION ENZYME ECOKI SPECIFICITY PROTEIN"/>
    <property type="match status" value="1"/>
</dbReference>
<keyword evidence="5" id="KW-0540">Nuclease</keyword>
<feature type="domain" description="Type I restriction modification DNA specificity" evidence="4">
    <location>
        <begin position="27"/>
        <end position="194"/>
    </location>
</feature>
<reference evidence="5 6" key="1">
    <citation type="submission" date="2022-11" db="EMBL/GenBank/DDBJ databases">
        <title>Comparative genomics analysis of Acidithiobacillus ferriphilus.</title>
        <authorList>
            <person name="Ma L."/>
        </authorList>
    </citation>
    <scope>NUCLEOTIDE SEQUENCE [LARGE SCALE GENOMIC DNA]</scope>
    <source>
        <strain evidence="5 6">DY15</strain>
    </source>
</reference>
<evidence type="ECO:0000256" key="1">
    <source>
        <dbReference type="ARBA" id="ARBA00010923"/>
    </source>
</evidence>
<feature type="domain" description="Type I restriction modification DNA specificity" evidence="4">
    <location>
        <begin position="250"/>
        <end position="379"/>
    </location>
</feature>
<dbReference type="InterPro" id="IPR000055">
    <property type="entry name" value="Restrct_endonuc_typeI_TRD"/>
</dbReference>
<dbReference type="InterPro" id="IPR052021">
    <property type="entry name" value="Type-I_RS_S_subunit"/>
</dbReference>
<dbReference type="GO" id="GO:0004519">
    <property type="term" value="F:endonuclease activity"/>
    <property type="evidence" value="ECO:0007669"/>
    <property type="project" value="UniProtKB-KW"/>
</dbReference>
<comment type="caution">
    <text evidence="5">The sequence shown here is derived from an EMBL/GenBank/DDBJ whole genome shotgun (WGS) entry which is preliminary data.</text>
</comment>
<keyword evidence="5" id="KW-0255">Endonuclease</keyword>
<keyword evidence="2" id="KW-0680">Restriction system</keyword>
<evidence type="ECO:0000256" key="2">
    <source>
        <dbReference type="ARBA" id="ARBA00022747"/>
    </source>
</evidence>
<gene>
    <name evidence="5" type="ORF">OW717_10405</name>
</gene>
<dbReference type="Proteomes" id="UP001308776">
    <property type="component" value="Unassembled WGS sequence"/>
</dbReference>
<sequence length="439" mass="49128">MKSTGTHRSYQIKTICNAPIELIDGDRGKNYPKQHDFSSSGYCLFLNAGNVTKSGLDFHECAFISEEKDSLLGKGKLRRGDIIVTTRGTLGNIGYYDKSAPYDKVRINSGMIILRPLESELEATFLYCYLRSALFQSQVTKLSSGSAQPQLPIRDFRNIEIPLPPLPEQRRIAHILGTLDDKIENNRKTAKTLEAMAQAIFKSWFVDFDPVRAKMAGESRESICKRLKITPEILDLFPDRLVDSELGEIPEGWEVGTIIDIATISSGKRPENRLERPSEDAHIPLWGGNGPIGFVTEPLIYESCILTGRVGTLGTFFRINTPCWPSDNTLIIRAIKNAYYEYVFFNISQIDMTLLNRGSTQPLLTQSDLSSQPIVIPSSDIIGSFHDVSYTLLQYANFFSLNYSYVVIARDTLLPKLISGEIRVPEAKYCVEAAMSGEV</sequence>
<dbReference type="InterPro" id="IPR044946">
    <property type="entry name" value="Restrct_endonuc_typeI_TRD_sf"/>
</dbReference>
<proteinExistence type="inferred from homology"/>
<dbReference type="PANTHER" id="PTHR30408:SF13">
    <property type="entry name" value="TYPE I RESTRICTION ENZYME HINDI SPECIFICITY SUBUNIT"/>
    <property type="match status" value="1"/>
</dbReference>
<keyword evidence="6" id="KW-1185">Reference proteome</keyword>
<dbReference type="SUPFAM" id="SSF116734">
    <property type="entry name" value="DNA methylase specificity domain"/>
    <property type="match status" value="2"/>
</dbReference>
<evidence type="ECO:0000256" key="3">
    <source>
        <dbReference type="ARBA" id="ARBA00023125"/>
    </source>
</evidence>
<name>A0ABU6FUK5_9PROT</name>
<organism evidence="5 6">
    <name type="scientific">Acidithiobacillus ferriphilus</name>
    <dbReference type="NCBI Taxonomy" id="1689834"/>
    <lineage>
        <taxon>Bacteria</taxon>
        <taxon>Pseudomonadati</taxon>
        <taxon>Pseudomonadota</taxon>
        <taxon>Acidithiobacillia</taxon>
        <taxon>Acidithiobacillales</taxon>
        <taxon>Acidithiobacillaceae</taxon>
        <taxon>Acidithiobacillus</taxon>
    </lineage>
</organism>
<evidence type="ECO:0000313" key="6">
    <source>
        <dbReference type="Proteomes" id="UP001308776"/>
    </source>
</evidence>
<keyword evidence="5" id="KW-0378">Hydrolase</keyword>
<dbReference type="Gene3D" id="3.90.220.20">
    <property type="entry name" value="DNA methylase specificity domains"/>
    <property type="match status" value="2"/>
</dbReference>
<accession>A0ABU6FUK5</accession>
<dbReference type="EMBL" id="JAQGFR010000203">
    <property type="protein sequence ID" value="MEB8514446.1"/>
    <property type="molecule type" value="Genomic_DNA"/>
</dbReference>
<comment type="similarity">
    <text evidence="1">Belongs to the type-I restriction system S methylase family.</text>
</comment>
<evidence type="ECO:0000313" key="5">
    <source>
        <dbReference type="EMBL" id="MEB8514446.1"/>
    </source>
</evidence>
<evidence type="ECO:0000259" key="4">
    <source>
        <dbReference type="Pfam" id="PF01420"/>
    </source>
</evidence>
<dbReference type="Pfam" id="PF01420">
    <property type="entry name" value="Methylase_S"/>
    <property type="match status" value="2"/>
</dbReference>